<accession>A0A0H2Z5S9</accession>
<keyword evidence="2" id="KW-1185">Reference proteome</keyword>
<evidence type="ECO:0000313" key="1">
    <source>
        <dbReference type="EMBL" id="ABJ03585.1"/>
    </source>
</evidence>
<sequence>MGRSADGAWFIPLLDGERMIIEIEAFHAGKRWHGIDALLAPRAKQLQGGHHVHFRVIEFRDRRRVHYVAPVHLHRIGVGGGDMTEAGDIFIQFHLHHAVLLQRVHGARFRLTRLNKAQRFGDRHLEDNDLIFGQRRFGYAVTRLDKCRIVRALGGVHPGHALKEVTNRHGVGGIVCALVNHLQHVAFANHAGGELNAAGSPAVGHRHLASAKRHLITGDCHRF</sequence>
<dbReference type="Proteomes" id="UP000008216">
    <property type="component" value="Chromosome"/>
</dbReference>
<dbReference type="EMBL" id="CP000468">
    <property type="protein sequence ID" value="ABJ03585.1"/>
    <property type="molecule type" value="Genomic_DNA"/>
</dbReference>
<reference evidence="1 2" key="1">
    <citation type="journal article" date="2007" name="J. Bacteriol.">
        <title>The genome sequence of avian pathogenic Escherichia coli strain O1:K1:H7 shares strong similarities with human extraintestinal pathogenic E. coli genomes.</title>
        <authorList>
            <person name="Johnson T.J."/>
            <person name="Kariyawasam S."/>
            <person name="Wannemuehler Y."/>
            <person name="Mangiamele P."/>
            <person name="Johnson S.J."/>
            <person name="Doetkott C."/>
            <person name="Skyberg J.A."/>
            <person name="Lynne A.M."/>
            <person name="Johnson J.R."/>
            <person name="Nolan L.K."/>
        </authorList>
    </citation>
    <scope>NUCLEOTIDE SEQUENCE [LARGE SCALE GENOMIC DNA]</scope>
    <source>
        <strain evidence="1">APEC O1</strain>
    </source>
</reference>
<keyword evidence="1" id="KW-0456">Lyase</keyword>
<dbReference type="GO" id="GO:0016829">
    <property type="term" value="F:lyase activity"/>
    <property type="evidence" value="ECO:0007669"/>
    <property type="project" value="UniProtKB-KW"/>
</dbReference>
<dbReference type="KEGG" id="ecv:APECO1_2352"/>
<organism evidence="1 2">
    <name type="scientific">Escherichia coli O1:K1 / APEC</name>
    <dbReference type="NCBI Taxonomy" id="405955"/>
    <lineage>
        <taxon>Bacteria</taxon>
        <taxon>Pseudomonadati</taxon>
        <taxon>Pseudomonadota</taxon>
        <taxon>Gammaproteobacteria</taxon>
        <taxon>Enterobacterales</taxon>
        <taxon>Enterobacteriaceae</taxon>
        <taxon>Escherichia</taxon>
    </lineage>
</organism>
<dbReference type="AlphaFoldDB" id="A0A0H2Z5S9"/>
<name>A0A0H2Z5S9_ECOK1</name>
<evidence type="ECO:0000313" key="2">
    <source>
        <dbReference type="Proteomes" id="UP000008216"/>
    </source>
</evidence>
<protein>
    <submittedName>
        <fullName evidence="1">PhnJ, carbon-phosphorus lyase complex subunit</fullName>
    </submittedName>
</protein>
<proteinExistence type="predicted"/>
<gene>
    <name evidence="1" type="primary">phnJ</name>
    <name evidence="1" type="ORF">APECO1_2352</name>
</gene>
<dbReference type="HOGENOM" id="CLU_1336420_0_0_6"/>